<feature type="transmembrane region" description="Helical" evidence="1">
    <location>
        <begin position="278"/>
        <end position="299"/>
    </location>
</feature>
<evidence type="ECO:0000313" key="2">
    <source>
        <dbReference type="Ensembl" id="ENSMAMP00000039841.1"/>
    </source>
</evidence>
<dbReference type="PANTHER" id="PTHR15573:SF0">
    <property type="entry name" value="G-PROTEIN COUPLED RECEPTOR 160-RELATED"/>
    <property type="match status" value="1"/>
</dbReference>
<accession>A0A7N8WQY4</accession>
<feature type="transmembrane region" description="Helical" evidence="1">
    <location>
        <begin position="171"/>
        <end position="191"/>
    </location>
</feature>
<evidence type="ECO:0000313" key="3">
    <source>
        <dbReference type="Proteomes" id="UP000261640"/>
    </source>
</evidence>
<feature type="transmembrane region" description="Helical" evidence="1">
    <location>
        <begin position="51"/>
        <end position="73"/>
    </location>
</feature>
<feature type="transmembrane region" description="Helical" evidence="1">
    <location>
        <begin position="79"/>
        <end position="103"/>
    </location>
</feature>
<protein>
    <submittedName>
        <fullName evidence="2">Probable G-protein coupled receptor 160</fullName>
    </submittedName>
</protein>
<keyword evidence="1" id="KW-1133">Transmembrane helix</keyword>
<reference evidence="2" key="2">
    <citation type="submission" date="2025-09" db="UniProtKB">
        <authorList>
            <consortium name="Ensembl"/>
        </authorList>
    </citation>
    <scope>IDENTIFICATION</scope>
</reference>
<reference evidence="2" key="1">
    <citation type="submission" date="2025-08" db="UniProtKB">
        <authorList>
            <consortium name="Ensembl"/>
        </authorList>
    </citation>
    <scope>IDENTIFICATION</scope>
</reference>
<feature type="transmembrane region" description="Helical" evidence="1">
    <location>
        <begin position="245"/>
        <end position="272"/>
    </location>
</feature>
<dbReference type="InParanoid" id="A0A7N8WQY4"/>
<feature type="transmembrane region" description="Helical" evidence="1">
    <location>
        <begin position="124"/>
        <end position="143"/>
    </location>
</feature>
<feature type="transmembrane region" description="Helical" evidence="1">
    <location>
        <begin position="22"/>
        <end position="39"/>
    </location>
</feature>
<name>A0A7N8WQY4_9TELE</name>
<dbReference type="GO" id="GO:0043235">
    <property type="term" value="C:receptor complex"/>
    <property type="evidence" value="ECO:0007669"/>
    <property type="project" value="TreeGrafter"/>
</dbReference>
<sequence length="350" mass="39758">MLAIIEQWEDGSGCHTDNADKYLLLMLFKLGLDIVVFYLSSRRFYTSFLSMCSLSIVLADLVMTFCIATVWFLGTGRSLVSLCFLLATASATYAALPIPIICLGTLDYYLENYWICNQRTFCKVLRTIVFTLLVWMLAVFYSFGSAKTELVELDYETGTNLLVCEVEESTLVNYLTLGLLITVLFAATPFWSRIPQWVKEADRLSELREEQENQRSDLFTSTNCMETKACEQKYLNETVGSRPPLWFSLTLGFATFWVPYLVVTVGCLAFGFGVPAYITINLLWLECTNSLLVGLLFWAKSKTLGPYSHLPENMCLWHIYWHLSKGTQQHQLPAAVFNPSKGEKNTFLSV</sequence>
<keyword evidence="3" id="KW-1185">Reference proteome</keyword>
<dbReference type="PANTHER" id="PTHR15573">
    <property type="entry name" value="G-PROTEIN COUPLED RECEPTOR 160-RELATED"/>
    <property type="match status" value="1"/>
</dbReference>
<keyword evidence="1" id="KW-0812">Transmembrane</keyword>
<dbReference type="Proteomes" id="UP000261640">
    <property type="component" value="Unplaced"/>
</dbReference>
<keyword evidence="1" id="KW-0472">Membrane</keyword>
<dbReference type="Ensembl" id="ENSMAMT00000051323.1">
    <property type="protein sequence ID" value="ENSMAMP00000039841.1"/>
    <property type="gene ID" value="ENSMAMG00000028576.1"/>
</dbReference>
<dbReference type="AlphaFoldDB" id="A0A7N8WQY4"/>
<dbReference type="GeneTree" id="ENSGT00940000171598"/>
<dbReference type="GO" id="GO:0005886">
    <property type="term" value="C:plasma membrane"/>
    <property type="evidence" value="ECO:0007669"/>
    <property type="project" value="TreeGrafter"/>
</dbReference>
<evidence type="ECO:0000256" key="1">
    <source>
        <dbReference type="SAM" id="Phobius"/>
    </source>
</evidence>
<proteinExistence type="predicted"/>
<organism evidence="2 3">
    <name type="scientific">Mastacembelus armatus</name>
    <name type="common">zig-zag eel</name>
    <dbReference type="NCBI Taxonomy" id="205130"/>
    <lineage>
        <taxon>Eukaryota</taxon>
        <taxon>Metazoa</taxon>
        <taxon>Chordata</taxon>
        <taxon>Craniata</taxon>
        <taxon>Vertebrata</taxon>
        <taxon>Euteleostomi</taxon>
        <taxon>Actinopterygii</taxon>
        <taxon>Neopterygii</taxon>
        <taxon>Teleostei</taxon>
        <taxon>Neoteleostei</taxon>
        <taxon>Acanthomorphata</taxon>
        <taxon>Anabantaria</taxon>
        <taxon>Synbranchiformes</taxon>
        <taxon>Mastacembelidae</taxon>
        <taxon>Mastacembelus</taxon>
    </lineage>
</organism>
<dbReference type="InterPro" id="IPR042353">
    <property type="entry name" value="GPR160"/>
</dbReference>